<organism evidence="2">
    <name type="scientific">Chromera velia CCMP2878</name>
    <dbReference type="NCBI Taxonomy" id="1169474"/>
    <lineage>
        <taxon>Eukaryota</taxon>
        <taxon>Sar</taxon>
        <taxon>Alveolata</taxon>
        <taxon>Colpodellida</taxon>
        <taxon>Chromeraceae</taxon>
        <taxon>Chromera</taxon>
    </lineage>
</organism>
<dbReference type="VEuPathDB" id="CryptoDB:Cvel_2589"/>
<dbReference type="EMBL" id="CDMZ01000033">
    <property type="protein sequence ID" value="CEM05007.1"/>
    <property type="molecule type" value="Genomic_DNA"/>
</dbReference>
<accession>A0A0G4F0P9</accession>
<dbReference type="AlphaFoldDB" id="A0A0G4F0P9"/>
<dbReference type="PhylomeDB" id="A0A0G4F0P9"/>
<feature type="region of interest" description="Disordered" evidence="1">
    <location>
        <begin position="1"/>
        <end position="66"/>
    </location>
</feature>
<sequence length="142" mass="15885">MKGGEEGKNLMKGGEEGKNLMKGGEEGKNLMKGGEEGKNLMKGGEEGKNLMKGGEEGKNLMKGGEEGKNLMKGGIWIVTPWEVEPPTEKFSWRDRGSQDRHREIASEMVRISQTAWKRNNKTNYNSTDRMLLVLMQRSAEQP</sequence>
<proteinExistence type="predicted"/>
<name>A0A0G4F0P9_9ALVE</name>
<reference evidence="2" key="1">
    <citation type="submission" date="2014-11" db="EMBL/GenBank/DDBJ databases">
        <authorList>
            <person name="Otto D Thomas"/>
            <person name="Naeem Raeece"/>
        </authorList>
    </citation>
    <scope>NUCLEOTIDE SEQUENCE</scope>
</reference>
<protein>
    <submittedName>
        <fullName evidence="2">Uncharacterized protein</fullName>
    </submittedName>
</protein>
<evidence type="ECO:0000256" key="1">
    <source>
        <dbReference type="SAM" id="MobiDB-lite"/>
    </source>
</evidence>
<gene>
    <name evidence="2" type="ORF">Cvel_2589</name>
</gene>
<evidence type="ECO:0000313" key="2">
    <source>
        <dbReference type="EMBL" id="CEM05007.1"/>
    </source>
</evidence>